<dbReference type="InterPro" id="IPR036291">
    <property type="entry name" value="NAD(P)-bd_dom_sf"/>
</dbReference>
<dbReference type="InterPro" id="IPR020829">
    <property type="entry name" value="GlycerAld_3-P_DH_cat"/>
</dbReference>
<keyword evidence="16" id="KW-0539">Nucleus</keyword>
<evidence type="ECO:0000256" key="2">
    <source>
        <dbReference type="ARBA" id="ARBA00004245"/>
    </source>
</evidence>
<evidence type="ECO:0000256" key="17">
    <source>
        <dbReference type="ARBA" id="ARBA00031890"/>
    </source>
</evidence>
<dbReference type="PANTHER" id="PTHR10836:SF111">
    <property type="entry name" value="GLYCERALDEHYDE-3-PHOSPHATE DEHYDROGENASE"/>
    <property type="match status" value="1"/>
</dbReference>
<evidence type="ECO:0000256" key="6">
    <source>
        <dbReference type="ARBA" id="ARBA00013119"/>
    </source>
</evidence>
<evidence type="ECO:0000256" key="10">
    <source>
        <dbReference type="ARBA" id="ARBA00022799"/>
    </source>
</evidence>
<dbReference type="SUPFAM" id="SSF55347">
    <property type="entry name" value="Glyceraldehyde-3-phosphate dehydrogenase-like, C-terminal domain"/>
    <property type="match status" value="1"/>
</dbReference>
<comment type="caution">
    <text evidence="22">The sequence shown here is derived from an EMBL/GenBank/DDBJ whole genome shotgun (WGS) entry which is preliminary data.</text>
</comment>
<dbReference type="GO" id="GO:0006417">
    <property type="term" value="P:regulation of translation"/>
    <property type="evidence" value="ECO:0007669"/>
    <property type="project" value="UniProtKB-KW"/>
</dbReference>
<dbReference type="GO" id="GO:0004365">
    <property type="term" value="F:glyceraldehyde-3-phosphate dehydrogenase (NAD+) (phosphorylating) activity"/>
    <property type="evidence" value="ECO:0007669"/>
    <property type="project" value="UniProtKB-EC"/>
</dbReference>
<comment type="pathway">
    <text evidence="4">Carbohydrate degradation; glycolysis; pyruvate from D-glyceraldehyde 3-phosphate: step 1/5.</text>
</comment>
<evidence type="ECO:0000256" key="20">
    <source>
        <dbReference type="ARBA" id="ARBA00048005"/>
    </source>
</evidence>
<gene>
    <name evidence="22" type="ORF">U0070_024061</name>
</gene>
<evidence type="ECO:0000256" key="5">
    <source>
        <dbReference type="ARBA" id="ARBA00007406"/>
    </source>
</evidence>
<dbReference type="Proteomes" id="UP001488838">
    <property type="component" value="Unassembled WGS sequence"/>
</dbReference>
<evidence type="ECO:0000256" key="12">
    <source>
        <dbReference type="ARBA" id="ARBA00023002"/>
    </source>
</evidence>
<keyword evidence="7" id="KW-0963">Cytoplasm</keyword>
<keyword evidence="14" id="KW-0324">Glycolysis</keyword>
<evidence type="ECO:0000256" key="14">
    <source>
        <dbReference type="ARBA" id="ARBA00023152"/>
    </source>
</evidence>
<dbReference type="Pfam" id="PF02800">
    <property type="entry name" value="Gp_dh_C"/>
    <property type="match status" value="1"/>
</dbReference>
<dbReference type="GO" id="GO:0005634">
    <property type="term" value="C:nucleus"/>
    <property type="evidence" value="ECO:0007669"/>
    <property type="project" value="UniProtKB-SubCell"/>
</dbReference>
<accession>A0AAW0HUK8</accession>
<dbReference type="PROSITE" id="PS00071">
    <property type="entry name" value="GAPDH"/>
    <property type="match status" value="1"/>
</dbReference>
<dbReference type="Gene3D" id="3.30.360.10">
    <property type="entry name" value="Dihydrodipicolinate Reductase, domain 2"/>
    <property type="match status" value="1"/>
</dbReference>
<keyword evidence="13" id="KW-0520">NAD</keyword>
<dbReference type="AlphaFoldDB" id="A0AAW0HUK8"/>
<evidence type="ECO:0000256" key="8">
    <source>
        <dbReference type="ARBA" id="ARBA00022679"/>
    </source>
</evidence>
<evidence type="ECO:0000256" key="4">
    <source>
        <dbReference type="ARBA" id="ARBA00004869"/>
    </source>
</evidence>
<dbReference type="GO" id="GO:0006096">
    <property type="term" value="P:glycolytic process"/>
    <property type="evidence" value="ECO:0007669"/>
    <property type="project" value="UniProtKB-KW"/>
</dbReference>
<reference evidence="22 23" key="1">
    <citation type="journal article" date="2023" name="bioRxiv">
        <title>Conserved and derived expression patterns and positive selection on dental genes reveal complex evolutionary context of ever-growing rodent molars.</title>
        <authorList>
            <person name="Calamari Z.T."/>
            <person name="Song A."/>
            <person name="Cohen E."/>
            <person name="Akter M."/>
            <person name="Roy R.D."/>
            <person name="Hallikas O."/>
            <person name="Christensen M.M."/>
            <person name="Li P."/>
            <person name="Marangoni P."/>
            <person name="Jernvall J."/>
            <person name="Klein O.D."/>
        </authorList>
    </citation>
    <scope>NUCLEOTIDE SEQUENCE [LARGE SCALE GENOMIC DNA]</scope>
    <source>
        <strain evidence="22">V071</strain>
    </source>
</reference>
<keyword evidence="23" id="KW-1185">Reference proteome</keyword>
<dbReference type="GO" id="GO:0006915">
    <property type="term" value="P:apoptotic process"/>
    <property type="evidence" value="ECO:0007669"/>
    <property type="project" value="UniProtKB-KW"/>
</dbReference>
<dbReference type="PRINTS" id="PR00078">
    <property type="entry name" value="G3PDHDRGNASE"/>
</dbReference>
<keyword evidence="12" id="KW-0560">Oxidoreductase</keyword>
<evidence type="ECO:0000256" key="3">
    <source>
        <dbReference type="ARBA" id="ARBA00004514"/>
    </source>
</evidence>
<comment type="catalytic activity">
    <reaction evidence="19">
        <text>D-glyceraldehyde 3-phosphate + phosphate + NAD(+) = (2R)-3-phospho-glyceroyl phosphate + NADH + H(+)</text>
        <dbReference type="Rhea" id="RHEA:10300"/>
        <dbReference type="ChEBI" id="CHEBI:15378"/>
        <dbReference type="ChEBI" id="CHEBI:43474"/>
        <dbReference type="ChEBI" id="CHEBI:57540"/>
        <dbReference type="ChEBI" id="CHEBI:57604"/>
        <dbReference type="ChEBI" id="CHEBI:57945"/>
        <dbReference type="ChEBI" id="CHEBI:59776"/>
        <dbReference type="EC" id="1.2.1.12"/>
    </reaction>
</comment>
<dbReference type="InterPro" id="IPR020831">
    <property type="entry name" value="GlycerAld/Erythrose_P_DH"/>
</dbReference>
<keyword evidence="15" id="KW-0206">Cytoskeleton</keyword>
<dbReference type="GO" id="GO:0016740">
    <property type="term" value="F:transferase activity"/>
    <property type="evidence" value="ECO:0007669"/>
    <property type="project" value="UniProtKB-KW"/>
</dbReference>
<proteinExistence type="inferred from homology"/>
<evidence type="ECO:0000259" key="21">
    <source>
        <dbReference type="Pfam" id="PF02800"/>
    </source>
</evidence>
<dbReference type="EMBL" id="JBBHLL010000328">
    <property type="protein sequence ID" value="KAK7805770.1"/>
    <property type="molecule type" value="Genomic_DNA"/>
</dbReference>
<evidence type="ECO:0000256" key="1">
    <source>
        <dbReference type="ARBA" id="ARBA00004123"/>
    </source>
</evidence>
<dbReference type="Gene3D" id="3.40.50.720">
    <property type="entry name" value="NAD(P)-binding Rossmann-like Domain"/>
    <property type="match status" value="1"/>
</dbReference>
<protein>
    <recommendedName>
        <fullName evidence="6">glyceraldehyde-3-phosphate dehydrogenase (phosphorylating)</fullName>
        <ecNumber evidence="6">1.2.1.12</ecNumber>
    </recommendedName>
    <alternativeName>
        <fullName evidence="17">Peptidyl-cysteine S-nitrosylase GAPDH</fullName>
    </alternativeName>
</protein>
<dbReference type="GO" id="GO:0005856">
    <property type="term" value="C:cytoskeleton"/>
    <property type="evidence" value="ECO:0007669"/>
    <property type="project" value="UniProtKB-SubCell"/>
</dbReference>
<keyword evidence="9" id="KW-0053">Apoptosis</keyword>
<feature type="domain" description="Glyceraldehyde 3-phosphate dehydrogenase catalytic" evidence="21">
    <location>
        <begin position="43"/>
        <end position="91"/>
    </location>
</feature>
<evidence type="ECO:0000256" key="18">
    <source>
        <dbReference type="ARBA" id="ARBA00046997"/>
    </source>
</evidence>
<dbReference type="SUPFAM" id="SSF51735">
    <property type="entry name" value="NAD(P)-binding Rossmann-fold domains"/>
    <property type="match status" value="1"/>
</dbReference>
<evidence type="ECO:0000256" key="7">
    <source>
        <dbReference type="ARBA" id="ARBA00022490"/>
    </source>
</evidence>
<evidence type="ECO:0000256" key="13">
    <source>
        <dbReference type="ARBA" id="ARBA00023027"/>
    </source>
</evidence>
<evidence type="ECO:0000313" key="22">
    <source>
        <dbReference type="EMBL" id="KAK7805770.1"/>
    </source>
</evidence>
<evidence type="ECO:0000313" key="23">
    <source>
        <dbReference type="Proteomes" id="UP001488838"/>
    </source>
</evidence>
<keyword evidence="8" id="KW-0808">Transferase</keyword>
<comment type="similarity">
    <text evidence="5">Belongs to the glyceraldehyde-3-phosphate dehydrogenase family.</text>
</comment>
<keyword evidence="10" id="KW-0702">S-nitrosylation</keyword>
<sequence>MGVNQEKYDNSFKIVSNASCTTNCLAPLTPGQEKAAKSDDTKKQELEVPLNGILGYTEDQIVSYDLNRDAHFCTFGAGTGIVLSDSFVMLMPGMTMNIATTTEWLI</sequence>
<dbReference type="GO" id="GO:0005829">
    <property type="term" value="C:cytosol"/>
    <property type="evidence" value="ECO:0007669"/>
    <property type="project" value="UniProtKB-SubCell"/>
</dbReference>
<dbReference type="PANTHER" id="PTHR10836">
    <property type="entry name" value="GLYCERALDEHYDE 3-PHOSPHATE DEHYDROGENASE"/>
    <property type="match status" value="1"/>
</dbReference>
<evidence type="ECO:0000256" key="11">
    <source>
        <dbReference type="ARBA" id="ARBA00022845"/>
    </source>
</evidence>
<keyword evidence="11" id="KW-0810">Translation regulation</keyword>
<evidence type="ECO:0000256" key="16">
    <source>
        <dbReference type="ARBA" id="ARBA00023242"/>
    </source>
</evidence>
<evidence type="ECO:0000256" key="9">
    <source>
        <dbReference type="ARBA" id="ARBA00022703"/>
    </source>
</evidence>
<name>A0AAW0HUK8_MYOGA</name>
<evidence type="ECO:0000256" key="19">
    <source>
        <dbReference type="ARBA" id="ARBA00047698"/>
    </source>
</evidence>
<dbReference type="EC" id="1.2.1.12" evidence="6"/>
<evidence type="ECO:0000256" key="15">
    <source>
        <dbReference type="ARBA" id="ARBA00023212"/>
    </source>
</evidence>
<dbReference type="InterPro" id="IPR020830">
    <property type="entry name" value="GlycerAld_3-P_DH_AS"/>
</dbReference>
<organism evidence="22 23">
    <name type="scientific">Myodes glareolus</name>
    <name type="common">Bank vole</name>
    <name type="synonym">Clethrionomys glareolus</name>
    <dbReference type="NCBI Taxonomy" id="447135"/>
    <lineage>
        <taxon>Eukaryota</taxon>
        <taxon>Metazoa</taxon>
        <taxon>Chordata</taxon>
        <taxon>Craniata</taxon>
        <taxon>Vertebrata</taxon>
        <taxon>Euteleostomi</taxon>
        <taxon>Mammalia</taxon>
        <taxon>Eutheria</taxon>
        <taxon>Euarchontoglires</taxon>
        <taxon>Glires</taxon>
        <taxon>Rodentia</taxon>
        <taxon>Myomorpha</taxon>
        <taxon>Muroidea</taxon>
        <taxon>Cricetidae</taxon>
        <taxon>Arvicolinae</taxon>
        <taxon>Myodes</taxon>
    </lineage>
</organism>
<comment type="subcellular location">
    <subcellularLocation>
        <location evidence="2">Cytoplasm</location>
        <location evidence="2">Cytoskeleton</location>
    </subcellularLocation>
    <subcellularLocation>
        <location evidence="3">Cytoplasm</location>
        <location evidence="3">Cytosol</location>
    </subcellularLocation>
    <subcellularLocation>
        <location evidence="1">Nucleus</location>
    </subcellularLocation>
</comment>
<comment type="catalytic activity">
    <reaction evidence="20">
        <text>S-nitroso-L-cysteinyl-[GAPDH] + L-cysteinyl-[protein] = L-cysteinyl-[GAPDH] + S-nitroso-L-cysteinyl-[protein]</text>
        <dbReference type="Rhea" id="RHEA:66684"/>
        <dbReference type="Rhea" id="RHEA-COMP:10131"/>
        <dbReference type="Rhea" id="RHEA-COMP:17089"/>
        <dbReference type="Rhea" id="RHEA-COMP:17090"/>
        <dbReference type="Rhea" id="RHEA-COMP:17091"/>
        <dbReference type="ChEBI" id="CHEBI:29950"/>
        <dbReference type="ChEBI" id="CHEBI:149494"/>
    </reaction>
    <physiologicalReaction direction="left-to-right" evidence="20">
        <dbReference type="Rhea" id="RHEA:66685"/>
    </physiologicalReaction>
</comment>
<comment type="subunit">
    <text evidence="18">Homotetramer. Interacts with TPPP; the interaction is direct. Interacts (when S-nitrosylated) with SIAH1; leading to nuclear translocation. Interacts with RILPL1/GOSPEL, leading to prevent the interaction between GAPDH and SIAH1 and prevent nuclear translocation. Interacts with CHP1; the interaction increases the binding of CHP1 with microtubules. Associates with microtubules. Interacts with EIF1AD, USP25, PRKCI and WARS1. Interacts with phosphorylated RPL13A; inhibited by oxidatively-modified low-densitity lipoprotein (LDL(ox)). Component of the GAIT complex. Interacts with FKBP6; leading to inhibit GAPDH catalytic activity. Interacts with TRAF2, promoting TRAF2 ubiquitination. Interacts with TRAF3, promoting TRAF3 ubiquitination.</text>
</comment>